<dbReference type="OrthoDB" id="10488034at2759"/>
<sequence>MSSLESKKRPRQFPGGFNGFPFGPGNFPGNFRGNAGPQIVATDPAARAGEFTSGFFQPPVPHPPRRRRPGAHPRRRRSPAHAHRLRNASSPDRRPRCPVVFPEAPISPAPESGFVDGDFSISVPPENSSVELVSEMVDASAAGEAAGLPLRAARAREPPSPQAPPRLPDADNMEKGLATSDTVSIRSSATTTSYSKAFNSIKAFVRPSTADQQTSYVPSISAPTAYSGPQADKLAVPLPSTWRSSRLRVCGRRKEATPSTRPWRLRR</sequence>
<protein>
    <submittedName>
        <fullName evidence="2">Uncharacterized protein</fullName>
    </submittedName>
</protein>
<evidence type="ECO:0000256" key="1">
    <source>
        <dbReference type="SAM" id="MobiDB-lite"/>
    </source>
</evidence>
<feature type="compositionally biased region" description="Low complexity" evidence="1">
    <location>
        <begin position="12"/>
        <end position="37"/>
    </location>
</feature>
<keyword evidence="3" id="KW-1185">Reference proteome</keyword>
<organism evidence="2 3">
    <name type="scientific">Parascedosporium putredinis</name>
    <dbReference type="NCBI Taxonomy" id="1442378"/>
    <lineage>
        <taxon>Eukaryota</taxon>
        <taxon>Fungi</taxon>
        <taxon>Dikarya</taxon>
        <taxon>Ascomycota</taxon>
        <taxon>Pezizomycotina</taxon>
        <taxon>Sordariomycetes</taxon>
        <taxon>Hypocreomycetidae</taxon>
        <taxon>Microascales</taxon>
        <taxon>Microascaceae</taxon>
        <taxon>Parascedosporium</taxon>
    </lineage>
</organism>
<dbReference type="AlphaFoldDB" id="A0A9P1MCZ1"/>
<feature type="region of interest" description="Disordered" evidence="1">
    <location>
        <begin position="209"/>
        <end position="232"/>
    </location>
</feature>
<gene>
    <name evidence="2" type="ORF">PPNO1_LOCUS8447</name>
</gene>
<feature type="region of interest" description="Disordered" evidence="1">
    <location>
        <begin position="1"/>
        <end position="112"/>
    </location>
</feature>
<feature type="compositionally biased region" description="Basic residues" evidence="1">
    <location>
        <begin position="63"/>
        <end position="86"/>
    </location>
</feature>
<evidence type="ECO:0000313" key="3">
    <source>
        <dbReference type="Proteomes" id="UP000838763"/>
    </source>
</evidence>
<dbReference type="Proteomes" id="UP000838763">
    <property type="component" value="Unassembled WGS sequence"/>
</dbReference>
<name>A0A9P1MCZ1_9PEZI</name>
<feature type="region of interest" description="Disordered" evidence="1">
    <location>
        <begin position="148"/>
        <end position="174"/>
    </location>
</feature>
<dbReference type="EMBL" id="CALLCH030000018">
    <property type="protein sequence ID" value="CAI4218874.1"/>
    <property type="molecule type" value="Genomic_DNA"/>
</dbReference>
<proteinExistence type="predicted"/>
<comment type="caution">
    <text evidence="2">The sequence shown here is derived from an EMBL/GenBank/DDBJ whole genome shotgun (WGS) entry which is preliminary data.</text>
</comment>
<accession>A0A9P1MCZ1</accession>
<evidence type="ECO:0000313" key="2">
    <source>
        <dbReference type="EMBL" id="CAI4218874.1"/>
    </source>
</evidence>
<feature type="compositionally biased region" description="Polar residues" evidence="1">
    <location>
        <begin position="209"/>
        <end position="224"/>
    </location>
</feature>
<feature type="compositionally biased region" description="Pro residues" evidence="1">
    <location>
        <begin position="158"/>
        <end position="167"/>
    </location>
</feature>
<reference evidence="2" key="1">
    <citation type="submission" date="2022-11" db="EMBL/GenBank/DDBJ databases">
        <authorList>
            <person name="Scott C."/>
            <person name="Bruce N."/>
        </authorList>
    </citation>
    <scope>NUCLEOTIDE SEQUENCE</scope>
</reference>